<dbReference type="InterPro" id="IPR036271">
    <property type="entry name" value="Tet_transcr_reg_TetR-rel_C_sf"/>
</dbReference>
<dbReference type="InterPro" id="IPR001647">
    <property type="entry name" value="HTH_TetR"/>
</dbReference>
<protein>
    <recommendedName>
        <fullName evidence="5">HTH tetR-type domain-containing protein</fullName>
    </recommendedName>
</protein>
<keyword evidence="3" id="KW-0804">Transcription</keyword>
<evidence type="ECO:0000256" key="3">
    <source>
        <dbReference type="ARBA" id="ARBA00023163"/>
    </source>
</evidence>
<evidence type="ECO:0000313" key="7">
    <source>
        <dbReference type="Proteomes" id="UP001501705"/>
    </source>
</evidence>
<keyword evidence="7" id="KW-1185">Reference proteome</keyword>
<comment type="caution">
    <text evidence="6">The sequence shown here is derived from an EMBL/GenBank/DDBJ whole genome shotgun (WGS) entry which is preliminary data.</text>
</comment>
<dbReference type="Proteomes" id="UP001501705">
    <property type="component" value="Unassembled WGS sequence"/>
</dbReference>
<dbReference type="SUPFAM" id="SSF48498">
    <property type="entry name" value="Tetracyclin repressor-like, C-terminal domain"/>
    <property type="match status" value="1"/>
</dbReference>
<dbReference type="PANTHER" id="PTHR30055">
    <property type="entry name" value="HTH-TYPE TRANSCRIPTIONAL REGULATOR RUTR"/>
    <property type="match status" value="1"/>
</dbReference>
<keyword evidence="2 4" id="KW-0238">DNA-binding</keyword>
<accession>A0ABP4P734</accession>
<proteinExistence type="predicted"/>
<gene>
    <name evidence="6" type="ORF">GCM10009804_34700</name>
</gene>
<feature type="DNA-binding region" description="H-T-H motif" evidence="4">
    <location>
        <begin position="99"/>
        <end position="118"/>
    </location>
</feature>
<dbReference type="InterPro" id="IPR009057">
    <property type="entry name" value="Homeodomain-like_sf"/>
</dbReference>
<dbReference type="Pfam" id="PF00440">
    <property type="entry name" value="TetR_N"/>
    <property type="match status" value="1"/>
</dbReference>
<dbReference type="Pfam" id="PF02909">
    <property type="entry name" value="TetR_C_1"/>
    <property type="match status" value="1"/>
</dbReference>
<sequence>METCQVCGRELERSEVGRPRLYCSRACRSKAYRQRVAAPSTYTNTMHQAGGVVGGADAGVGGDGRGAGGAAGGAGGLTVVGIVGAAVALGDLEGVEAVSMRRIAERLGAGVMSLYRHVRSQVELVDLMVDQVFGERELPELDGWSGPGSWRAKLELSARMEWDVYRDHPWVARLVASTTRPPLAPNRMAYTDWRIRALEGTGLPFETMAQISFVLSTQVHGVALGLEAETDALRTSDLTRDEWTATRQDAVDQALRTRHLPMIARFGQPEYEASTPDRIFDFGLTRLLDGIAVLIPDEARAK</sequence>
<dbReference type="Gene3D" id="1.10.10.60">
    <property type="entry name" value="Homeodomain-like"/>
    <property type="match status" value="1"/>
</dbReference>
<dbReference type="InterPro" id="IPR050109">
    <property type="entry name" value="HTH-type_TetR-like_transc_reg"/>
</dbReference>
<feature type="domain" description="HTH tetR-type" evidence="5">
    <location>
        <begin position="76"/>
        <end position="136"/>
    </location>
</feature>
<dbReference type="PROSITE" id="PS50977">
    <property type="entry name" value="HTH_TETR_2"/>
    <property type="match status" value="1"/>
</dbReference>
<dbReference type="PANTHER" id="PTHR30055:SF151">
    <property type="entry name" value="TRANSCRIPTIONAL REGULATORY PROTEIN"/>
    <property type="match status" value="1"/>
</dbReference>
<evidence type="ECO:0000313" key="6">
    <source>
        <dbReference type="EMBL" id="GAA1574951.1"/>
    </source>
</evidence>
<evidence type="ECO:0000256" key="1">
    <source>
        <dbReference type="ARBA" id="ARBA00023015"/>
    </source>
</evidence>
<evidence type="ECO:0000256" key="2">
    <source>
        <dbReference type="ARBA" id="ARBA00023125"/>
    </source>
</evidence>
<organism evidence="6 7">
    <name type="scientific">Kribbella hippodromi</name>
    <dbReference type="NCBI Taxonomy" id="434347"/>
    <lineage>
        <taxon>Bacteria</taxon>
        <taxon>Bacillati</taxon>
        <taxon>Actinomycetota</taxon>
        <taxon>Actinomycetes</taxon>
        <taxon>Propionibacteriales</taxon>
        <taxon>Kribbellaceae</taxon>
        <taxon>Kribbella</taxon>
    </lineage>
</organism>
<evidence type="ECO:0000256" key="4">
    <source>
        <dbReference type="PROSITE-ProRule" id="PRU00335"/>
    </source>
</evidence>
<dbReference type="InterPro" id="IPR004111">
    <property type="entry name" value="Repressor_TetR_C"/>
</dbReference>
<dbReference type="EMBL" id="BAAAPH010000010">
    <property type="protein sequence ID" value="GAA1574951.1"/>
    <property type="molecule type" value="Genomic_DNA"/>
</dbReference>
<evidence type="ECO:0000259" key="5">
    <source>
        <dbReference type="PROSITE" id="PS50977"/>
    </source>
</evidence>
<dbReference type="Gene3D" id="1.10.357.10">
    <property type="entry name" value="Tetracycline Repressor, domain 2"/>
    <property type="match status" value="1"/>
</dbReference>
<reference evidence="7" key="1">
    <citation type="journal article" date="2019" name="Int. J. Syst. Evol. Microbiol.">
        <title>The Global Catalogue of Microorganisms (GCM) 10K type strain sequencing project: providing services to taxonomists for standard genome sequencing and annotation.</title>
        <authorList>
            <consortium name="The Broad Institute Genomics Platform"/>
            <consortium name="The Broad Institute Genome Sequencing Center for Infectious Disease"/>
            <person name="Wu L."/>
            <person name="Ma J."/>
        </authorList>
    </citation>
    <scope>NUCLEOTIDE SEQUENCE [LARGE SCALE GENOMIC DNA]</scope>
    <source>
        <strain evidence="7">JCM 15572</strain>
    </source>
</reference>
<dbReference type="SUPFAM" id="SSF46689">
    <property type="entry name" value="Homeodomain-like"/>
    <property type="match status" value="1"/>
</dbReference>
<keyword evidence="1" id="KW-0805">Transcription regulation</keyword>
<name>A0ABP4P734_9ACTN</name>